<evidence type="ECO:0000256" key="3">
    <source>
        <dbReference type="ARBA" id="ARBA00022670"/>
    </source>
</evidence>
<dbReference type="GO" id="GO:0006508">
    <property type="term" value="P:proteolysis"/>
    <property type="evidence" value="ECO:0007669"/>
    <property type="project" value="UniProtKB-KW"/>
</dbReference>
<dbReference type="InterPro" id="IPR011249">
    <property type="entry name" value="Metalloenz_LuxS/M16"/>
</dbReference>
<protein>
    <submittedName>
        <fullName evidence="12">Insulinase family protein</fullName>
    </submittedName>
</protein>
<feature type="domain" description="Peptidase M16 C-terminal" evidence="11">
    <location>
        <begin position="199"/>
        <end position="379"/>
    </location>
</feature>
<evidence type="ECO:0000259" key="11">
    <source>
        <dbReference type="Pfam" id="PF05193"/>
    </source>
</evidence>
<proteinExistence type="inferred from homology"/>
<gene>
    <name evidence="12" type="ORF">E6O51_10370</name>
</gene>
<keyword evidence="13" id="KW-1185">Reference proteome</keyword>
<organism evidence="12 13">
    <name type="scientific">Pseudothauera rhizosphaerae</name>
    <dbReference type="NCBI Taxonomy" id="2565932"/>
    <lineage>
        <taxon>Bacteria</taxon>
        <taxon>Pseudomonadati</taxon>
        <taxon>Pseudomonadota</taxon>
        <taxon>Betaproteobacteria</taxon>
        <taxon>Rhodocyclales</taxon>
        <taxon>Zoogloeaceae</taxon>
        <taxon>Pseudothauera</taxon>
    </lineage>
</organism>
<dbReference type="PANTHER" id="PTHR43690:SF17">
    <property type="entry name" value="PROTEIN YHJJ"/>
    <property type="match status" value="1"/>
</dbReference>
<evidence type="ECO:0000256" key="9">
    <source>
        <dbReference type="SAM" id="SignalP"/>
    </source>
</evidence>
<dbReference type="EMBL" id="SSOD01000007">
    <property type="protein sequence ID" value="THF61219.1"/>
    <property type="molecule type" value="Genomic_DNA"/>
</dbReference>
<dbReference type="InterPro" id="IPR001431">
    <property type="entry name" value="Pept_M16_Zn_BS"/>
</dbReference>
<evidence type="ECO:0000259" key="10">
    <source>
        <dbReference type="Pfam" id="PF00675"/>
    </source>
</evidence>
<evidence type="ECO:0000313" key="12">
    <source>
        <dbReference type="EMBL" id="THF61219.1"/>
    </source>
</evidence>
<evidence type="ECO:0000256" key="7">
    <source>
        <dbReference type="ARBA" id="ARBA00023049"/>
    </source>
</evidence>
<keyword evidence="3" id="KW-0645">Protease</keyword>
<dbReference type="Proteomes" id="UP000307956">
    <property type="component" value="Unassembled WGS sequence"/>
</dbReference>
<evidence type="ECO:0000313" key="13">
    <source>
        <dbReference type="Proteomes" id="UP000307956"/>
    </source>
</evidence>
<dbReference type="GO" id="GO:0004222">
    <property type="term" value="F:metalloendopeptidase activity"/>
    <property type="evidence" value="ECO:0007669"/>
    <property type="project" value="InterPro"/>
</dbReference>
<accession>A0A4S4ANM2</accession>
<keyword evidence="7" id="KW-0482">Metalloprotease</keyword>
<evidence type="ECO:0000256" key="1">
    <source>
        <dbReference type="ARBA" id="ARBA00001947"/>
    </source>
</evidence>
<evidence type="ECO:0000256" key="2">
    <source>
        <dbReference type="ARBA" id="ARBA00007261"/>
    </source>
</evidence>
<feature type="signal peptide" evidence="9">
    <location>
        <begin position="1"/>
        <end position="31"/>
    </location>
</feature>
<comment type="similarity">
    <text evidence="2 8">Belongs to the peptidase M16 family.</text>
</comment>
<name>A0A4S4ANM2_9RHOO</name>
<feature type="domain" description="Peptidase M16 N-terminal" evidence="10">
    <location>
        <begin position="44"/>
        <end position="189"/>
    </location>
</feature>
<dbReference type="OrthoDB" id="9811314at2"/>
<dbReference type="InterPro" id="IPR050626">
    <property type="entry name" value="Peptidase_M16"/>
</dbReference>
<dbReference type="SUPFAM" id="SSF63411">
    <property type="entry name" value="LuxS/MPP-like metallohydrolase"/>
    <property type="match status" value="2"/>
</dbReference>
<dbReference type="Pfam" id="PF00675">
    <property type="entry name" value="Peptidase_M16"/>
    <property type="match status" value="1"/>
</dbReference>
<dbReference type="Pfam" id="PF05193">
    <property type="entry name" value="Peptidase_M16_C"/>
    <property type="match status" value="1"/>
</dbReference>
<evidence type="ECO:0000256" key="5">
    <source>
        <dbReference type="ARBA" id="ARBA00022801"/>
    </source>
</evidence>
<comment type="cofactor">
    <cofactor evidence="1">
        <name>Zn(2+)</name>
        <dbReference type="ChEBI" id="CHEBI:29105"/>
    </cofactor>
</comment>
<dbReference type="PROSITE" id="PS00143">
    <property type="entry name" value="INSULINASE"/>
    <property type="match status" value="1"/>
</dbReference>
<dbReference type="InterPro" id="IPR011765">
    <property type="entry name" value="Pept_M16_N"/>
</dbReference>
<dbReference type="PANTHER" id="PTHR43690">
    <property type="entry name" value="NARDILYSIN"/>
    <property type="match status" value="1"/>
</dbReference>
<dbReference type="GO" id="GO:0046872">
    <property type="term" value="F:metal ion binding"/>
    <property type="evidence" value="ECO:0007669"/>
    <property type="project" value="UniProtKB-KW"/>
</dbReference>
<dbReference type="Gene3D" id="3.30.830.10">
    <property type="entry name" value="Metalloenzyme, LuxS/M16 peptidase-like"/>
    <property type="match status" value="2"/>
</dbReference>
<reference evidence="12 13" key="1">
    <citation type="submission" date="2019-04" db="EMBL/GenBank/DDBJ databases">
        <title>Azoarcus rhizosphaerae sp. nov. isolated from rhizosphere of Ficus religiosa.</title>
        <authorList>
            <person name="Lin S.-Y."/>
            <person name="Hameed A."/>
            <person name="Hsu Y.-H."/>
            <person name="Young C.-C."/>
        </authorList>
    </citation>
    <scope>NUCLEOTIDE SEQUENCE [LARGE SCALE GENOMIC DNA]</scope>
    <source>
        <strain evidence="12 13">CC-YHH848</strain>
    </source>
</reference>
<dbReference type="InterPro" id="IPR007863">
    <property type="entry name" value="Peptidase_M16_C"/>
</dbReference>
<sequence>MQDIPMLRKPLSGLTAALLTALGLISAPAVANPFETTLDNGLEVIVKEDRRAPSVVHMLWYGIGSMDEPEGVSGVAHVLEHMMFKGTKEVGPGEFNKRVAALGGRDNAFTSRDYTAYFQQVPPQHLGAMMALEADRMVNLVITDEEFAREIEVVKEERRLRTDDKPRALVYEQLMATALQAHPYRRPVIGWMTDLETMRADDARAWYRNWYAPNNARLVVVGDVDHREVFELARRHYGPISARELPARRIAGEPEPRGPRQTTVKAPAELPYVALAWHAPALRDPVADREAYALDMLAAILSGYDGARLPRRLVREERLAVSASAGYDGAGRGPALFYLDGAPAPGRDKADLEAALHAEIARIAKDGVNADELRRVKAQAVAAEVYKRDSLMGQAMEIGFLESAGLSWRDEARLLEGLRSVTAEEVQAVARKVFSDVSLTTAHLEPLPLTEQRPRPALPGMRH</sequence>
<evidence type="ECO:0000256" key="8">
    <source>
        <dbReference type="RuleBase" id="RU004447"/>
    </source>
</evidence>
<evidence type="ECO:0000256" key="6">
    <source>
        <dbReference type="ARBA" id="ARBA00022833"/>
    </source>
</evidence>
<dbReference type="AlphaFoldDB" id="A0A4S4ANM2"/>
<keyword evidence="5" id="KW-0378">Hydrolase</keyword>
<feature type="chain" id="PRO_5020520516" evidence="9">
    <location>
        <begin position="32"/>
        <end position="463"/>
    </location>
</feature>
<keyword evidence="6" id="KW-0862">Zinc</keyword>
<keyword evidence="9" id="KW-0732">Signal</keyword>
<comment type="caution">
    <text evidence="12">The sequence shown here is derived from an EMBL/GenBank/DDBJ whole genome shotgun (WGS) entry which is preliminary data.</text>
</comment>
<keyword evidence="4" id="KW-0479">Metal-binding</keyword>
<evidence type="ECO:0000256" key="4">
    <source>
        <dbReference type="ARBA" id="ARBA00022723"/>
    </source>
</evidence>